<evidence type="ECO:0000256" key="1">
    <source>
        <dbReference type="SAM" id="Phobius"/>
    </source>
</evidence>
<protein>
    <submittedName>
        <fullName evidence="2">Uncharacterized protein</fullName>
    </submittedName>
</protein>
<gene>
    <name evidence="2" type="ORF">SAMN05660918_1428</name>
</gene>
<keyword evidence="1" id="KW-0812">Transmembrane</keyword>
<dbReference type="AlphaFoldDB" id="A0A1H6SWC3"/>
<dbReference type="Proteomes" id="UP000199702">
    <property type="component" value="Unassembled WGS sequence"/>
</dbReference>
<keyword evidence="1" id="KW-1133">Transmembrane helix</keyword>
<keyword evidence="3" id="KW-1185">Reference proteome</keyword>
<name>A0A1H6SWC3_9FLAO</name>
<evidence type="ECO:0000313" key="2">
    <source>
        <dbReference type="EMBL" id="SEI69097.1"/>
    </source>
</evidence>
<sequence>MLNNQHLSVFIIYLTIDVVFVIFFANKNLRLKFIDYLLDKIDIKHLTI</sequence>
<reference evidence="3" key="1">
    <citation type="submission" date="2016-10" db="EMBL/GenBank/DDBJ databases">
        <authorList>
            <person name="Varghese N."/>
            <person name="Submissions S."/>
        </authorList>
    </citation>
    <scope>NUCLEOTIDE SEQUENCE [LARGE SCALE GENOMIC DNA]</scope>
    <source>
        <strain evidence="3">DSM 17934</strain>
    </source>
</reference>
<dbReference type="EMBL" id="FNYA01000002">
    <property type="protein sequence ID" value="SEI69097.1"/>
    <property type="molecule type" value="Genomic_DNA"/>
</dbReference>
<feature type="transmembrane region" description="Helical" evidence="1">
    <location>
        <begin position="6"/>
        <end position="25"/>
    </location>
</feature>
<keyword evidence="1" id="KW-0472">Membrane</keyword>
<evidence type="ECO:0000313" key="3">
    <source>
        <dbReference type="Proteomes" id="UP000199702"/>
    </source>
</evidence>
<accession>A0A1H6SWC3</accession>
<proteinExistence type="predicted"/>
<organism evidence="2 3">
    <name type="scientific">Flavobacterium terrigena</name>
    <dbReference type="NCBI Taxonomy" id="402734"/>
    <lineage>
        <taxon>Bacteria</taxon>
        <taxon>Pseudomonadati</taxon>
        <taxon>Bacteroidota</taxon>
        <taxon>Flavobacteriia</taxon>
        <taxon>Flavobacteriales</taxon>
        <taxon>Flavobacteriaceae</taxon>
        <taxon>Flavobacterium</taxon>
    </lineage>
</organism>